<name>A0A553PF94_TIGCA</name>
<feature type="compositionally biased region" description="Acidic residues" evidence="6">
    <location>
        <begin position="122"/>
        <end position="135"/>
    </location>
</feature>
<organism evidence="8 9">
    <name type="scientific">Tigriopus californicus</name>
    <name type="common">Marine copepod</name>
    <dbReference type="NCBI Taxonomy" id="6832"/>
    <lineage>
        <taxon>Eukaryota</taxon>
        <taxon>Metazoa</taxon>
        <taxon>Ecdysozoa</taxon>
        <taxon>Arthropoda</taxon>
        <taxon>Crustacea</taxon>
        <taxon>Multicrustacea</taxon>
        <taxon>Hexanauplia</taxon>
        <taxon>Copepoda</taxon>
        <taxon>Harpacticoida</taxon>
        <taxon>Harpacticidae</taxon>
        <taxon>Tigriopus</taxon>
    </lineage>
</organism>
<evidence type="ECO:0000256" key="4">
    <source>
        <dbReference type="ARBA" id="ARBA00023125"/>
    </source>
</evidence>
<keyword evidence="9" id="KW-1185">Reference proteome</keyword>
<comment type="caution">
    <text evidence="8">The sequence shown here is derived from an EMBL/GenBank/DDBJ whole genome shotgun (WGS) entry which is preliminary data.</text>
</comment>
<feature type="region of interest" description="Disordered" evidence="6">
    <location>
        <begin position="38"/>
        <end position="151"/>
    </location>
</feature>
<feature type="compositionally biased region" description="Basic residues" evidence="6">
    <location>
        <begin position="85"/>
        <end position="95"/>
    </location>
</feature>
<evidence type="ECO:0000259" key="7">
    <source>
        <dbReference type="PROSITE" id="PS50950"/>
    </source>
</evidence>
<dbReference type="InterPro" id="IPR006612">
    <property type="entry name" value="THAP_Znf"/>
</dbReference>
<evidence type="ECO:0000256" key="1">
    <source>
        <dbReference type="ARBA" id="ARBA00022723"/>
    </source>
</evidence>
<evidence type="ECO:0000256" key="5">
    <source>
        <dbReference type="PROSITE-ProRule" id="PRU00309"/>
    </source>
</evidence>
<dbReference type="Pfam" id="PF05485">
    <property type="entry name" value="THAP"/>
    <property type="match status" value="1"/>
</dbReference>
<evidence type="ECO:0000256" key="3">
    <source>
        <dbReference type="ARBA" id="ARBA00022833"/>
    </source>
</evidence>
<keyword evidence="4 5" id="KW-0238">DNA-binding</keyword>
<proteinExistence type="predicted"/>
<feature type="region of interest" description="Disordered" evidence="6">
    <location>
        <begin position="164"/>
        <end position="192"/>
    </location>
</feature>
<sequence length="261" mass="30245">MPQNCAALDCAKFHYKFRRSFHKFPKDEELRQKWLQAMRRPDLEPPDPALAGLPGLEHLLPEPDLPKKLQFTGPMPPLAEDVKTSSKKSLSKKSKSKESSNLTRTSNRPARKRAKPQRFEDQVLDSDEMEEASSEEDYRSAPKLEINPESGDEDLFNEYVSIAEEEEEDHDEQDELEENEMIGRKRPRRKLGRKKLHHLDDVSFGKDLGDDPVTAEVMIHDAGAKEVESRLIEPVLMPYQWEWKSVFENEKYIIHKGLPLK</sequence>
<protein>
    <recommendedName>
        <fullName evidence="7">THAP-type domain-containing protein</fullName>
    </recommendedName>
</protein>
<keyword evidence="1" id="KW-0479">Metal-binding</keyword>
<dbReference type="EMBL" id="VCGU01000004">
    <property type="protein sequence ID" value="TRY76352.1"/>
    <property type="molecule type" value="Genomic_DNA"/>
</dbReference>
<dbReference type="SUPFAM" id="SSF57716">
    <property type="entry name" value="Glucocorticoid receptor-like (DNA-binding domain)"/>
    <property type="match status" value="1"/>
</dbReference>
<dbReference type="PROSITE" id="PS50950">
    <property type="entry name" value="ZF_THAP"/>
    <property type="match status" value="1"/>
</dbReference>
<dbReference type="GO" id="GO:0003677">
    <property type="term" value="F:DNA binding"/>
    <property type="evidence" value="ECO:0007669"/>
    <property type="project" value="UniProtKB-UniRule"/>
</dbReference>
<reference evidence="8 9" key="1">
    <citation type="journal article" date="2018" name="Nat. Ecol. Evol.">
        <title>Genomic signatures of mitonuclear coevolution across populations of Tigriopus californicus.</title>
        <authorList>
            <person name="Barreto F.S."/>
            <person name="Watson E.T."/>
            <person name="Lima T.G."/>
            <person name="Willett C.S."/>
            <person name="Edmands S."/>
            <person name="Li W."/>
            <person name="Burton R.S."/>
        </authorList>
    </citation>
    <scope>NUCLEOTIDE SEQUENCE [LARGE SCALE GENOMIC DNA]</scope>
    <source>
        <strain evidence="8 9">San Diego</strain>
    </source>
</reference>
<evidence type="ECO:0000313" key="8">
    <source>
        <dbReference type="EMBL" id="TRY76352.1"/>
    </source>
</evidence>
<gene>
    <name evidence="8" type="ORF">TCAL_12275</name>
</gene>
<feature type="compositionally biased region" description="Low complexity" evidence="6">
    <location>
        <begin position="49"/>
        <end position="58"/>
    </location>
</feature>
<evidence type="ECO:0000313" key="9">
    <source>
        <dbReference type="Proteomes" id="UP000318571"/>
    </source>
</evidence>
<dbReference type="GO" id="GO:0008270">
    <property type="term" value="F:zinc ion binding"/>
    <property type="evidence" value="ECO:0007669"/>
    <property type="project" value="UniProtKB-KW"/>
</dbReference>
<evidence type="ECO:0000256" key="2">
    <source>
        <dbReference type="ARBA" id="ARBA00022771"/>
    </source>
</evidence>
<dbReference type="AlphaFoldDB" id="A0A553PF94"/>
<accession>A0A553PF94</accession>
<dbReference type="Proteomes" id="UP000318571">
    <property type="component" value="Chromosome 5"/>
</dbReference>
<evidence type="ECO:0000256" key="6">
    <source>
        <dbReference type="SAM" id="MobiDB-lite"/>
    </source>
</evidence>
<keyword evidence="3" id="KW-0862">Zinc</keyword>
<feature type="compositionally biased region" description="Acidic residues" evidence="6">
    <location>
        <begin position="164"/>
        <end position="180"/>
    </location>
</feature>
<keyword evidence="2 5" id="KW-0863">Zinc-finger</keyword>
<feature type="domain" description="THAP-type" evidence="7">
    <location>
        <begin position="1"/>
        <end position="79"/>
    </location>
</feature>